<evidence type="ECO:0000313" key="1">
    <source>
        <dbReference type="EMBL" id="JAE17735.1"/>
    </source>
</evidence>
<organism evidence="1">
    <name type="scientific">Arundo donax</name>
    <name type="common">Giant reed</name>
    <name type="synonym">Donax arundinaceus</name>
    <dbReference type="NCBI Taxonomy" id="35708"/>
    <lineage>
        <taxon>Eukaryota</taxon>
        <taxon>Viridiplantae</taxon>
        <taxon>Streptophyta</taxon>
        <taxon>Embryophyta</taxon>
        <taxon>Tracheophyta</taxon>
        <taxon>Spermatophyta</taxon>
        <taxon>Magnoliopsida</taxon>
        <taxon>Liliopsida</taxon>
        <taxon>Poales</taxon>
        <taxon>Poaceae</taxon>
        <taxon>PACMAD clade</taxon>
        <taxon>Arundinoideae</taxon>
        <taxon>Arundineae</taxon>
        <taxon>Arundo</taxon>
    </lineage>
</organism>
<sequence length="46" mass="5212">MSSYSCFVSLQNLYCLYIHVASSQTLFAAIRLNLCLCTFSFSLPRV</sequence>
<protein>
    <submittedName>
        <fullName evidence="1">Uncharacterized protein</fullName>
    </submittedName>
</protein>
<reference evidence="1" key="1">
    <citation type="submission" date="2014-09" db="EMBL/GenBank/DDBJ databases">
        <authorList>
            <person name="Magalhaes I.L.F."/>
            <person name="Oliveira U."/>
            <person name="Santos F.R."/>
            <person name="Vidigal T.H.D.A."/>
            <person name="Brescovit A.D."/>
            <person name="Santos A.J."/>
        </authorList>
    </citation>
    <scope>NUCLEOTIDE SEQUENCE</scope>
    <source>
        <tissue evidence="1">Shoot tissue taken approximately 20 cm above the soil surface</tissue>
    </source>
</reference>
<name>A0A0A9FY13_ARUDO</name>
<accession>A0A0A9FY13</accession>
<dbReference type="EMBL" id="GBRH01180161">
    <property type="protein sequence ID" value="JAE17735.1"/>
    <property type="molecule type" value="Transcribed_RNA"/>
</dbReference>
<proteinExistence type="predicted"/>
<dbReference type="AlphaFoldDB" id="A0A0A9FY13"/>
<reference evidence="1" key="2">
    <citation type="journal article" date="2015" name="Data Brief">
        <title>Shoot transcriptome of the giant reed, Arundo donax.</title>
        <authorList>
            <person name="Barrero R.A."/>
            <person name="Guerrero F.D."/>
            <person name="Moolhuijzen P."/>
            <person name="Goolsby J.A."/>
            <person name="Tidwell J."/>
            <person name="Bellgard S.E."/>
            <person name="Bellgard M.I."/>
        </authorList>
    </citation>
    <scope>NUCLEOTIDE SEQUENCE</scope>
    <source>
        <tissue evidence="1">Shoot tissue taken approximately 20 cm above the soil surface</tissue>
    </source>
</reference>